<dbReference type="CDD" id="cd07385">
    <property type="entry name" value="MPP_YkuE_C"/>
    <property type="match status" value="1"/>
</dbReference>
<dbReference type="Gene3D" id="3.60.21.10">
    <property type="match status" value="1"/>
</dbReference>
<dbReference type="InterPro" id="IPR004843">
    <property type="entry name" value="Calcineurin-like_PHP"/>
</dbReference>
<dbReference type="PANTHER" id="PTHR31302:SF31">
    <property type="entry name" value="PHOSPHODIESTERASE YAEI"/>
    <property type="match status" value="1"/>
</dbReference>
<evidence type="ECO:0000313" key="5">
    <source>
        <dbReference type="EMBL" id="WAV92215.1"/>
    </source>
</evidence>
<proteinExistence type="predicted"/>
<feature type="transmembrane region" description="Helical" evidence="3">
    <location>
        <begin position="25"/>
        <end position="49"/>
    </location>
</feature>
<dbReference type="Proteomes" id="UP001164819">
    <property type="component" value="Chromosome"/>
</dbReference>
<dbReference type="GO" id="GO:0009245">
    <property type="term" value="P:lipid A biosynthetic process"/>
    <property type="evidence" value="ECO:0007669"/>
    <property type="project" value="TreeGrafter"/>
</dbReference>
<dbReference type="Pfam" id="PF00149">
    <property type="entry name" value="Metallophos"/>
    <property type="match status" value="1"/>
</dbReference>
<dbReference type="GO" id="GO:0008758">
    <property type="term" value="F:UDP-2,3-diacylglucosamine hydrolase activity"/>
    <property type="evidence" value="ECO:0007669"/>
    <property type="project" value="TreeGrafter"/>
</dbReference>
<dbReference type="GO" id="GO:0046872">
    <property type="term" value="F:metal ion binding"/>
    <property type="evidence" value="ECO:0007669"/>
    <property type="project" value="UniProtKB-KW"/>
</dbReference>
<evidence type="ECO:0000256" key="3">
    <source>
        <dbReference type="SAM" id="Phobius"/>
    </source>
</evidence>
<organism evidence="5">
    <name type="scientific">Oxalobacter aliiformigenes</name>
    <dbReference type="NCBI Taxonomy" id="2946593"/>
    <lineage>
        <taxon>Bacteria</taxon>
        <taxon>Pseudomonadati</taxon>
        <taxon>Pseudomonadota</taxon>
        <taxon>Betaproteobacteria</taxon>
        <taxon>Burkholderiales</taxon>
        <taxon>Oxalobacteraceae</taxon>
        <taxon>Oxalobacter</taxon>
    </lineage>
</organism>
<evidence type="ECO:0000259" key="4">
    <source>
        <dbReference type="Pfam" id="PF00149"/>
    </source>
</evidence>
<name>A0A9E9LFV2_9BURK</name>
<dbReference type="PANTHER" id="PTHR31302">
    <property type="entry name" value="TRANSMEMBRANE PROTEIN WITH METALLOPHOSPHOESTERASE DOMAIN-RELATED"/>
    <property type="match status" value="1"/>
</dbReference>
<feature type="domain" description="Calcineurin-like phosphoesterase" evidence="4">
    <location>
        <begin position="151"/>
        <end position="317"/>
    </location>
</feature>
<dbReference type="SUPFAM" id="SSF56300">
    <property type="entry name" value="Metallo-dependent phosphatases"/>
    <property type="match status" value="1"/>
</dbReference>
<accession>A0A9E9LFV2</accession>
<keyword evidence="2" id="KW-0378">Hydrolase</keyword>
<reference evidence="5" key="1">
    <citation type="journal article" date="2022" name="Front. Microbiol.">
        <title>New perspectives on an old grouping: The genomic and phenotypic variability of Oxalobacter formigenes and the implications for calcium oxalate stone prevention.</title>
        <authorList>
            <person name="Chmiel J.A."/>
            <person name="Carr C."/>
            <person name="Stuivenberg G.A."/>
            <person name="Venema R."/>
            <person name="Chanyi R.M."/>
            <person name="Al K.F."/>
            <person name="Giguere D."/>
            <person name="Say H."/>
            <person name="Akouris P.P."/>
            <person name="Dominguez Romero S.A."/>
            <person name="Kwong A."/>
            <person name="Tai V."/>
            <person name="Koval S.F."/>
            <person name="Razvi H."/>
            <person name="Bjazevic J."/>
            <person name="Burton J.P."/>
        </authorList>
    </citation>
    <scope>NUCLEOTIDE SEQUENCE</scope>
    <source>
        <strain evidence="5">OxK</strain>
    </source>
</reference>
<keyword evidence="1" id="KW-0479">Metal-binding</keyword>
<dbReference type="EMBL" id="CP098251">
    <property type="protein sequence ID" value="WAV92215.1"/>
    <property type="molecule type" value="Genomic_DNA"/>
</dbReference>
<feature type="transmembrane region" description="Helical" evidence="3">
    <location>
        <begin position="61"/>
        <end position="81"/>
    </location>
</feature>
<evidence type="ECO:0000256" key="1">
    <source>
        <dbReference type="ARBA" id="ARBA00022723"/>
    </source>
</evidence>
<dbReference type="AlphaFoldDB" id="A0A9E9LFV2"/>
<dbReference type="RefSeq" id="WP_269316432.1">
    <property type="nucleotide sequence ID" value="NZ_CP098251.1"/>
</dbReference>
<gene>
    <name evidence="5" type="ORF">NB646_07485</name>
</gene>
<keyword evidence="3" id="KW-0472">Membrane</keyword>
<dbReference type="InterPro" id="IPR029052">
    <property type="entry name" value="Metallo-depent_PP-like"/>
</dbReference>
<dbReference type="InterPro" id="IPR051158">
    <property type="entry name" value="Metallophosphoesterase_sf"/>
</dbReference>
<protein>
    <submittedName>
        <fullName evidence="5">Metallophosphoesterase</fullName>
    </submittedName>
</protein>
<keyword evidence="3" id="KW-0812">Transmembrane</keyword>
<evidence type="ECO:0000256" key="2">
    <source>
        <dbReference type="ARBA" id="ARBA00022801"/>
    </source>
</evidence>
<feature type="transmembrane region" description="Helical" evidence="3">
    <location>
        <begin position="101"/>
        <end position="125"/>
    </location>
</feature>
<sequence>MFHVFAALIGLYVIGRFVPPLPVGTLWKWLIAFVILLVSQYHLVNRLFLGGMASPEVPFPVLAFGGWLFGAFILLAGFLLIRDIVSLFLWTAHKTGLIPVSIIFGYRWMLGLGMAALLLSAVGVWQAVRIPDVRRIDITLEKLPAELDGLKLVQLTDLHASRLFQATWIRAVVNRTNALNPDLIVITGDLVDGSTIDRAPDVAPLADLKARLGVFAVTGNHEYYSNYINWMKAFRRLGLNILGNEHVLIADRDRALVLAGVTDRVAANFGLPEPDIGKALSGAPGDLPVILMAHQPKGSSTYASAGVDLQLSGHTHGGQVLGIHWITQMANDGYVSGLYRVGDMQLYVSNGTGLWNGFPVRLGKPSEIAEIVLHTPARHHPEPDRQKP</sequence>
<keyword evidence="3" id="KW-1133">Transmembrane helix</keyword>
<dbReference type="GO" id="GO:0016020">
    <property type="term" value="C:membrane"/>
    <property type="evidence" value="ECO:0007669"/>
    <property type="project" value="GOC"/>
</dbReference>